<proteinExistence type="predicted"/>
<sequence length="39" mass="4402">MRLVDGAERRYCCTACASTDYLIALLRERQPARREGDAA</sequence>
<protein>
    <submittedName>
        <fullName evidence="1">Uncharacterized protein</fullName>
    </submittedName>
</protein>
<dbReference type="AlphaFoldDB" id="A0A1A6C2J3"/>
<accession>A0A1A6C2J3</accession>
<comment type="caution">
    <text evidence="1">The sequence shown here is derived from an EMBL/GenBank/DDBJ whole genome shotgun (WGS) entry which is preliminary data.</text>
</comment>
<evidence type="ECO:0000313" key="2">
    <source>
        <dbReference type="Proteomes" id="UP000029273"/>
    </source>
</evidence>
<gene>
    <name evidence="1" type="ORF">Thpro_023037</name>
</gene>
<keyword evidence="2" id="KW-1185">Reference proteome</keyword>
<dbReference type="EMBL" id="JQSG02000006">
    <property type="protein sequence ID" value="OBS08787.1"/>
    <property type="molecule type" value="Genomic_DNA"/>
</dbReference>
<name>A0A1A6C2J3_9GAMM</name>
<dbReference type="STRING" id="160660.BJI67_05125"/>
<reference evidence="1 2" key="1">
    <citation type="journal article" date="2014" name="Genome Announc.">
        <title>Draft Genome Sequence of the Iron-Oxidizing, Acidophilic, and Halotolerant 'Thiobacillus prosperus' Type Strain DSM 5130.</title>
        <authorList>
            <person name="Ossandon F.J."/>
            <person name="Cardenas J.P."/>
            <person name="Corbett M."/>
            <person name="Quatrini R."/>
            <person name="Holmes D.S."/>
            <person name="Watkin E."/>
        </authorList>
    </citation>
    <scope>NUCLEOTIDE SEQUENCE [LARGE SCALE GENOMIC DNA]</scope>
    <source>
        <strain evidence="1 2">DSM 5130</strain>
    </source>
</reference>
<organism evidence="1 2">
    <name type="scientific">Acidihalobacter prosperus</name>
    <dbReference type="NCBI Taxonomy" id="160660"/>
    <lineage>
        <taxon>Bacteria</taxon>
        <taxon>Pseudomonadati</taxon>
        <taxon>Pseudomonadota</taxon>
        <taxon>Gammaproteobacteria</taxon>
        <taxon>Chromatiales</taxon>
        <taxon>Ectothiorhodospiraceae</taxon>
        <taxon>Acidihalobacter</taxon>
    </lineage>
</organism>
<dbReference type="Proteomes" id="UP000029273">
    <property type="component" value="Unassembled WGS sequence"/>
</dbReference>
<evidence type="ECO:0000313" key="1">
    <source>
        <dbReference type="EMBL" id="OBS08787.1"/>
    </source>
</evidence>